<accession>A0A699QVQ1</accession>
<feature type="compositionally biased region" description="Low complexity" evidence="1">
    <location>
        <begin position="77"/>
        <end position="87"/>
    </location>
</feature>
<feature type="non-terminal residue" evidence="2">
    <location>
        <position position="1"/>
    </location>
</feature>
<evidence type="ECO:0000313" key="2">
    <source>
        <dbReference type="EMBL" id="GFC74409.1"/>
    </source>
</evidence>
<sequence length="228" mass="25569">KLLNSQMIAKDISTLGSSDVEDSPVNDRFAKVEGMYALPPLMTRNYMPPKSNFGIDESNFTYGPKQSTTSEYDAKTSNIDSCDSSSSKETLQTVPKPVKSKPKVVNEPKVWSDASIIKKYELDSDDEYMSKASIEQEKPSCAFINTVKRVKTPRQTIQDQDTCSQNPKVDQQDWTGLKSNRMGFGYGYTKKACFVCGSFSHLIKDCCFHKKIMAKQVALTNKKVRVLV</sequence>
<proteinExistence type="predicted"/>
<reference evidence="2" key="1">
    <citation type="journal article" date="2019" name="Sci. Rep.">
        <title>Draft genome of Tanacetum cinerariifolium, the natural source of mosquito coil.</title>
        <authorList>
            <person name="Yamashiro T."/>
            <person name="Shiraishi A."/>
            <person name="Satake H."/>
            <person name="Nakayama K."/>
        </authorList>
    </citation>
    <scope>NUCLEOTIDE SEQUENCE</scope>
</reference>
<dbReference type="EMBL" id="BKCJ011047152">
    <property type="protein sequence ID" value="GFC74409.1"/>
    <property type="molecule type" value="Genomic_DNA"/>
</dbReference>
<name>A0A699QVQ1_TANCI</name>
<organism evidence="2">
    <name type="scientific">Tanacetum cinerariifolium</name>
    <name type="common">Dalmatian daisy</name>
    <name type="synonym">Chrysanthemum cinerariifolium</name>
    <dbReference type="NCBI Taxonomy" id="118510"/>
    <lineage>
        <taxon>Eukaryota</taxon>
        <taxon>Viridiplantae</taxon>
        <taxon>Streptophyta</taxon>
        <taxon>Embryophyta</taxon>
        <taxon>Tracheophyta</taxon>
        <taxon>Spermatophyta</taxon>
        <taxon>Magnoliopsida</taxon>
        <taxon>eudicotyledons</taxon>
        <taxon>Gunneridae</taxon>
        <taxon>Pentapetalae</taxon>
        <taxon>asterids</taxon>
        <taxon>campanulids</taxon>
        <taxon>Asterales</taxon>
        <taxon>Asteraceae</taxon>
        <taxon>Asteroideae</taxon>
        <taxon>Anthemideae</taxon>
        <taxon>Anthemidinae</taxon>
        <taxon>Tanacetum</taxon>
    </lineage>
</organism>
<evidence type="ECO:0000256" key="1">
    <source>
        <dbReference type="SAM" id="MobiDB-lite"/>
    </source>
</evidence>
<gene>
    <name evidence="2" type="ORF">Tci_846379</name>
</gene>
<dbReference type="AlphaFoldDB" id="A0A699QVQ1"/>
<protein>
    <submittedName>
        <fullName evidence="2">Uncharacterized protein</fullName>
    </submittedName>
</protein>
<comment type="caution">
    <text evidence="2">The sequence shown here is derived from an EMBL/GenBank/DDBJ whole genome shotgun (WGS) entry which is preliminary data.</text>
</comment>
<feature type="region of interest" description="Disordered" evidence="1">
    <location>
        <begin position="64"/>
        <end position="101"/>
    </location>
</feature>